<evidence type="ECO:0000256" key="3">
    <source>
        <dbReference type="SAM" id="SignalP"/>
    </source>
</evidence>
<reference evidence="4 5" key="1">
    <citation type="journal article" date="2023" name="Insect Mol. Biol.">
        <title>Genome sequencing provides insights into the evolution of gene families encoding plant cell wall-degrading enzymes in longhorned beetles.</title>
        <authorList>
            <person name="Shin N.R."/>
            <person name="Okamura Y."/>
            <person name="Kirsch R."/>
            <person name="Pauchet Y."/>
        </authorList>
    </citation>
    <scope>NUCLEOTIDE SEQUENCE [LARGE SCALE GENOMIC DNA]</scope>
    <source>
        <strain evidence="4">EAD_L_NR</strain>
    </source>
</reference>
<keyword evidence="1 2" id="KW-0193">Cuticle</keyword>
<keyword evidence="5" id="KW-1185">Reference proteome</keyword>
<protein>
    <submittedName>
        <fullName evidence="4">Uncharacterized protein</fullName>
    </submittedName>
</protein>
<comment type="caution">
    <text evidence="4">The sequence shown here is derived from an EMBL/GenBank/DDBJ whole genome shotgun (WGS) entry which is preliminary data.</text>
</comment>
<dbReference type="GO" id="GO:0031012">
    <property type="term" value="C:extracellular matrix"/>
    <property type="evidence" value="ECO:0007669"/>
    <property type="project" value="TreeGrafter"/>
</dbReference>
<dbReference type="GO" id="GO:0042302">
    <property type="term" value="F:structural constituent of cuticle"/>
    <property type="evidence" value="ECO:0007669"/>
    <property type="project" value="UniProtKB-UniRule"/>
</dbReference>
<sequence length="118" mass="13504">ILVHFVMIGLITCIPVDSDNFSYHRFSGPVSGELKEVLYNKKNRRFHDVDYEAKPDYAYVYGVQDNESGNSQVHKEMRDGDKVLGEYRVLQPDGMIRIVRYIADPIAGFKATVNYVEA</sequence>
<dbReference type="Pfam" id="PF00379">
    <property type="entry name" value="Chitin_bind_4"/>
    <property type="match status" value="1"/>
</dbReference>
<gene>
    <name evidence="4" type="ORF">NQ315_008018</name>
</gene>
<evidence type="ECO:0000256" key="1">
    <source>
        <dbReference type="ARBA" id="ARBA00022460"/>
    </source>
</evidence>
<evidence type="ECO:0000256" key="2">
    <source>
        <dbReference type="PROSITE-ProRule" id="PRU00497"/>
    </source>
</evidence>
<dbReference type="AlphaFoldDB" id="A0AAV8VVW5"/>
<dbReference type="Proteomes" id="UP001159042">
    <property type="component" value="Unassembled WGS sequence"/>
</dbReference>
<accession>A0AAV8VVW5</accession>
<dbReference type="PROSITE" id="PS00233">
    <property type="entry name" value="CHIT_BIND_RR_1"/>
    <property type="match status" value="1"/>
</dbReference>
<name>A0AAV8VVW5_9CUCU</name>
<keyword evidence="3" id="KW-0732">Signal</keyword>
<feature type="signal peptide" evidence="3">
    <location>
        <begin position="1"/>
        <end position="18"/>
    </location>
</feature>
<dbReference type="InterPro" id="IPR031311">
    <property type="entry name" value="CHIT_BIND_RR_consensus"/>
</dbReference>
<dbReference type="InterPro" id="IPR051217">
    <property type="entry name" value="Insect_Cuticle_Struc_Prot"/>
</dbReference>
<dbReference type="PRINTS" id="PR00947">
    <property type="entry name" value="CUTICLE"/>
</dbReference>
<dbReference type="EMBL" id="JANEYG010000026">
    <property type="protein sequence ID" value="KAJ8918325.1"/>
    <property type="molecule type" value="Genomic_DNA"/>
</dbReference>
<dbReference type="InterPro" id="IPR000618">
    <property type="entry name" value="Insect_cuticle"/>
</dbReference>
<dbReference type="PROSITE" id="PS51155">
    <property type="entry name" value="CHIT_BIND_RR_2"/>
    <property type="match status" value="1"/>
</dbReference>
<dbReference type="PANTHER" id="PTHR12236:SF75">
    <property type="entry name" value="CUTICULAR PROTEIN 62BB, ISOFORM A"/>
    <property type="match status" value="1"/>
</dbReference>
<dbReference type="PANTHER" id="PTHR12236">
    <property type="entry name" value="STRUCTURAL CONTITUENT OF CUTICLE"/>
    <property type="match status" value="1"/>
</dbReference>
<evidence type="ECO:0000313" key="5">
    <source>
        <dbReference type="Proteomes" id="UP001159042"/>
    </source>
</evidence>
<feature type="non-terminal residue" evidence="4">
    <location>
        <position position="1"/>
    </location>
</feature>
<proteinExistence type="predicted"/>
<feature type="chain" id="PRO_5043854971" evidence="3">
    <location>
        <begin position="19"/>
        <end position="118"/>
    </location>
</feature>
<dbReference type="GO" id="GO:0005615">
    <property type="term" value="C:extracellular space"/>
    <property type="evidence" value="ECO:0007669"/>
    <property type="project" value="TreeGrafter"/>
</dbReference>
<organism evidence="4 5">
    <name type="scientific">Exocentrus adspersus</name>
    <dbReference type="NCBI Taxonomy" id="1586481"/>
    <lineage>
        <taxon>Eukaryota</taxon>
        <taxon>Metazoa</taxon>
        <taxon>Ecdysozoa</taxon>
        <taxon>Arthropoda</taxon>
        <taxon>Hexapoda</taxon>
        <taxon>Insecta</taxon>
        <taxon>Pterygota</taxon>
        <taxon>Neoptera</taxon>
        <taxon>Endopterygota</taxon>
        <taxon>Coleoptera</taxon>
        <taxon>Polyphaga</taxon>
        <taxon>Cucujiformia</taxon>
        <taxon>Chrysomeloidea</taxon>
        <taxon>Cerambycidae</taxon>
        <taxon>Lamiinae</taxon>
        <taxon>Acanthocinini</taxon>
        <taxon>Exocentrus</taxon>
    </lineage>
</organism>
<evidence type="ECO:0000313" key="4">
    <source>
        <dbReference type="EMBL" id="KAJ8918325.1"/>
    </source>
</evidence>